<protein>
    <submittedName>
        <fullName evidence="1">Uncharacterized protein</fullName>
    </submittedName>
</protein>
<gene>
    <name evidence="1" type="ORF">BP6252_02960</name>
</gene>
<accession>A0A3D8S6E7</accession>
<organism evidence="1 2">
    <name type="scientific">Coleophoma cylindrospora</name>
    <dbReference type="NCBI Taxonomy" id="1849047"/>
    <lineage>
        <taxon>Eukaryota</taxon>
        <taxon>Fungi</taxon>
        <taxon>Dikarya</taxon>
        <taxon>Ascomycota</taxon>
        <taxon>Pezizomycotina</taxon>
        <taxon>Leotiomycetes</taxon>
        <taxon>Helotiales</taxon>
        <taxon>Dermateaceae</taxon>
        <taxon>Coleophoma</taxon>
    </lineage>
</organism>
<keyword evidence="2" id="KW-1185">Reference proteome</keyword>
<dbReference type="EMBL" id="PDLM01000003">
    <property type="protein sequence ID" value="RDW81848.1"/>
    <property type="molecule type" value="Genomic_DNA"/>
</dbReference>
<evidence type="ECO:0000313" key="2">
    <source>
        <dbReference type="Proteomes" id="UP000256645"/>
    </source>
</evidence>
<dbReference type="Proteomes" id="UP000256645">
    <property type="component" value="Unassembled WGS sequence"/>
</dbReference>
<dbReference type="STRING" id="1849047.A0A3D8S6E7"/>
<sequence length="80" mass="9178">MPIRLGFEPMADGTYQNLILHDVSKATIDHDIDVFLKHEFERIKAERRLPPTWPDAKDIQHLVQMAAPLFIFAATVLPLL</sequence>
<dbReference type="AlphaFoldDB" id="A0A3D8S6E7"/>
<comment type="caution">
    <text evidence="1">The sequence shown here is derived from an EMBL/GenBank/DDBJ whole genome shotgun (WGS) entry which is preliminary data.</text>
</comment>
<evidence type="ECO:0000313" key="1">
    <source>
        <dbReference type="EMBL" id="RDW81848.1"/>
    </source>
</evidence>
<dbReference type="OrthoDB" id="674604at2759"/>
<proteinExistence type="predicted"/>
<name>A0A3D8S6E7_9HELO</name>
<reference evidence="1 2" key="1">
    <citation type="journal article" date="2018" name="IMA Fungus">
        <title>IMA Genome-F 9: Draft genome sequence of Annulohypoxylon stygium, Aspergillus mulundensis, Berkeleyomyces basicola (syn. Thielaviopsis basicola), Ceratocystis smalleyi, two Cercospora beticola strains, Coleophoma cylindrospora, Fusarium fracticaudum, Phialophora cf. hyalina, and Morchella septimelata.</title>
        <authorList>
            <person name="Wingfield B.D."/>
            <person name="Bills G.F."/>
            <person name="Dong Y."/>
            <person name="Huang W."/>
            <person name="Nel W.J."/>
            <person name="Swalarsk-Parry B.S."/>
            <person name="Vaghefi N."/>
            <person name="Wilken P.M."/>
            <person name="An Z."/>
            <person name="de Beer Z.W."/>
            <person name="De Vos L."/>
            <person name="Chen L."/>
            <person name="Duong T.A."/>
            <person name="Gao Y."/>
            <person name="Hammerbacher A."/>
            <person name="Kikkert J.R."/>
            <person name="Li Y."/>
            <person name="Li H."/>
            <person name="Li K."/>
            <person name="Li Q."/>
            <person name="Liu X."/>
            <person name="Ma X."/>
            <person name="Naidoo K."/>
            <person name="Pethybridge S.J."/>
            <person name="Sun J."/>
            <person name="Steenkamp E.T."/>
            <person name="van der Nest M.A."/>
            <person name="van Wyk S."/>
            <person name="Wingfield M.J."/>
            <person name="Xiong C."/>
            <person name="Yue Q."/>
            <person name="Zhang X."/>
        </authorList>
    </citation>
    <scope>NUCLEOTIDE SEQUENCE [LARGE SCALE GENOMIC DNA]</scope>
    <source>
        <strain evidence="1 2">BP6252</strain>
    </source>
</reference>